<dbReference type="InterPro" id="IPR014731">
    <property type="entry name" value="ETF_asu_C"/>
</dbReference>
<dbReference type="Gene3D" id="3.40.50.1220">
    <property type="entry name" value="TPP-binding domain"/>
    <property type="match status" value="1"/>
</dbReference>
<dbReference type="SMART" id="SM00893">
    <property type="entry name" value="ETF"/>
    <property type="match status" value="2"/>
</dbReference>
<protein>
    <recommendedName>
        <fullName evidence="1">Electron transfer flavoprotein alpha/beta-subunit N-terminal domain-containing protein</fullName>
    </recommendedName>
</protein>
<reference evidence="2 3" key="1">
    <citation type="submission" date="2017-04" db="EMBL/GenBank/DDBJ databases">
        <title>Novel microbial lineages endemic to geothermal iron-oxide mats fill important gaps in the evolutionary history of Archaea.</title>
        <authorList>
            <person name="Jay Z.J."/>
            <person name="Beam J.P."/>
            <person name="Dlakic M."/>
            <person name="Rusch D.B."/>
            <person name="Kozubal M.A."/>
            <person name="Inskeep W.P."/>
        </authorList>
    </citation>
    <scope>NUCLEOTIDE SEQUENCE [LARGE SCALE GENOMIC DNA]</scope>
    <source>
        <strain evidence="2">OSP_D</strain>
    </source>
</reference>
<gene>
    <name evidence="2" type="ORF">B9Q03_04015</name>
</gene>
<dbReference type="SUPFAM" id="SSF52402">
    <property type="entry name" value="Adenine nucleotide alpha hydrolases-like"/>
    <property type="match status" value="2"/>
</dbReference>
<dbReference type="InterPro" id="IPR014729">
    <property type="entry name" value="Rossmann-like_a/b/a_fold"/>
</dbReference>
<dbReference type="CDD" id="cd01714">
    <property type="entry name" value="ETF_beta"/>
    <property type="match status" value="1"/>
</dbReference>
<dbReference type="PANTHER" id="PTHR21294:SF17">
    <property type="entry name" value="PROTEIN FIXA"/>
    <property type="match status" value="1"/>
</dbReference>
<dbReference type="Pfam" id="PF00766">
    <property type="entry name" value="ETF_alpha"/>
    <property type="match status" value="1"/>
</dbReference>
<dbReference type="InterPro" id="IPR033948">
    <property type="entry name" value="ETF_beta_N"/>
</dbReference>
<dbReference type="InterPro" id="IPR014730">
    <property type="entry name" value="ETF_a/b_N"/>
</dbReference>
<comment type="caution">
    <text evidence="2">The sequence shown here is derived from an EMBL/GenBank/DDBJ whole genome shotgun (WGS) entry which is preliminary data.</text>
</comment>
<evidence type="ECO:0000259" key="1">
    <source>
        <dbReference type="SMART" id="SM00893"/>
    </source>
</evidence>
<dbReference type="Proteomes" id="UP000240322">
    <property type="component" value="Unassembled WGS sequence"/>
</dbReference>
<feature type="domain" description="Electron transfer flavoprotein alpha/beta-subunit N-terminal" evidence="1">
    <location>
        <begin position="23"/>
        <end position="213"/>
    </location>
</feature>
<sequence>MLRVVVLVKVVPNISQLRFDPVKKTLIREGVKNVLNPHDERAIEEALRVKEKHGATVSVVSMGPPQVEDVLKEAYAFGVDNVYLLTDRAFGGADTLATSTALSLMCQKLGYDLVLGGKYSVDAETSQLIPEVSQLLGTTLLTNITKLDFISESTLLVEREHEGGYETFELGLPASLSVSEKINRPRIPKPQDRELAKQRSVVRVGANELSTDLSIFGSAGSPTSVKAVYDSSYARKPIIFDATTNPEKTISEALATLEQALKEKPALTQPQTEAQGDPSKRVWSVFLRGEVELQTAKEVLSRLSQLGYTAEAVFAEEASDDQVHSACKHGAKNSLVIPIRDSTWSSKAMAEGIAQAIRREEPYAVFFPSTVRGREVAGRVAAALRLGLTGDAVDLKPTLQGEIVQVKPAFGGNIMAEIISRTIPQLATVRPGVFEAKELGGGECPTKWLEYNPNTSEAIRFIKSRPIEYTSDLYHARFVVCAGYGVGSPEGFKAVSEFARSVKASVGATRKIVDLGWAPPHLQIGLTGKSINPELYVAVGVSGATNHMVGVRRARVILAVNKDPRATIFSSCDVGIVADYRVALSHLREGLRKIGQSLNPE</sequence>
<feature type="domain" description="Electron transfer flavoprotein alpha/beta-subunit N-terminal" evidence="1">
    <location>
        <begin position="282"/>
        <end position="465"/>
    </location>
</feature>
<evidence type="ECO:0000313" key="2">
    <source>
        <dbReference type="EMBL" id="PSN91497.1"/>
    </source>
</evidence>
<dbReference type="Gene3D" id="3.40.50.620">
    <property type="entry name" value="HUPs"/>
    <property type="match status" value="2"/>
</dbReference>
<dbReference type="PANTHER" id="PTHR21294">
    <property type="entry name" value="ELECTRON TRANSFER FLAVOPROTEIN BETA-SUBUNIT"/>
    <property type="match status" value="1"/>
</dbReference>
<dbReference type="GO" id="GO:0009055">
    <property type="term" value="F:electron transfer activity"/>
    <property type="evidence" value="ECO:0007669"/>
    <property type="project" value="InterPro"/>
</dbReference>
<proteinExistence type="predicted"/>
<dbReference type="EMBL" id="NEXE01000024">
    <property type="protein sequence ID" value="PSN91497.1"/>
    <property type="molecule type" value="Genomic_DNA"/>
</dbReference>
<accession>A0A2R6AYQ4</accession>
<name>A0A2R6AYQ4_9ARCH</name>
<dbReference type="AlphaFoldDB" id="A0A2R6AYQ4"/>
<organism evidence="2 3">
    <name type="scientific">Candidatus Marsarchaeota G2 archaeon OSP_D</name>
    <dbReference type="NCBI Taxonomy" id="1978157"/>
    <lineage>
        <taxon>Archaea</taxon>
        <taxon>Candidatus Marsarchaeota</taxon>
        <taxon>Candidatus Marsarchaeota group 2</taxon>
    </lineage>
</organism>
<dbReference type="InterPro" id="IPR012255">
    <property type="entry name" value="ETF_b"/>
</dbReference>
<evidence type="ECO:0000313" key="3">
    <source>
        <dbReference type="Proteomes" id="UP000240322"/>
    </source>
</evidence>
<dbReference type="Pfam" id="PF01012">
    <property type="entry name" value="ETF"/>
    <property type="match status" value="2"/>
</dbReference>
<dbReference type="InterPro" id="IPR029035">
    <property type="entry name" value="DHS-like_NAD/FAD-binding_dom"/>
</dbReference>
<dbReference type="SUPFAM" id="SSF52467">
    <property type="entry name" value="DHS-like NAD/FAD-binding domain"/>
    <property type="match status" value="1"/>
</dbReference>